<reference evidence="13" key="1">
    <citation type="submission" date="2022-04" db="EMBL/GenBank/DDBJ databases">
        <title>Carnegiea gigantea Genome sequencing and assembly v2.</title>
        <authorList>
            <person name="Copetti D."/>
            <person name="Sanderson M.J."/>
            <person name="Burquez A."/>
            <person name="Wojciechowski M.F."/>
        </authorList>
    </citation>
    <scope>NUCLEOTIDE SEQUENCE</scope>
    <source>
        <strain evidence="13">SGP5-SGP5p</strain>
        <tissue evidence="13">Aerial part</tissue>
    </source>
</reference>
<evidence type="ECO:0000256" key="8">
    <source>
        <dbReference type="PROSITE-ProRule" id="PRU00108"/>
    </source>
</evidence>
<accession>A0A9Q1L3E7</accession>
<gene>
    <name evidence="13" type="ORF">Cgig2_008246</name>
</gene>
<comment type="subcellular location">
    <subcellularLocation>
        <location evidence="1 8 9">Nucleus</location>
    </subcellularLocation>
</comment>
<proteinExistence type="inferred from homology"/>
<feature type="domain" description="Homeobox" evidence="12">
    <location>
        <begin position="110"/>
        <end position="170"/>
    </location>
</feature>
<dbReference type="InterPro" id="IPR017970">
    <property type="entry name" value="Homeobox_CS"/>
</dbReference>
<dbReference type="PROSITE" id="PS50071">
    <property type="entry name" value="HOMEOBOX_2"/>
    <property type="match status" value="1"/>
</dbReference>
<keyword evidence="10" id="KW-0175">Coiled coil</keyword>
<feature type="region of interest" description="Disordered" evidence="11">
    <location>
        <begin position="68"/>
        <end position="115"/>
    </location>
</feature>
<dbReference type="OrthoDB" id="6159439at2759"/>
<keyword evidence="14" id="KW-1185">Reference proteome</keyword>
<dbReference type="Pfam" id="PF02183">
    <property type="entry name" value="HALZ"/>
    <property type="match status" value="1"/>
</dbReference>
<evidence type="ECO:0000256" key="7">
    <source>
        <dbReference type="ARBA" id="ARBA00023242"/>
    </source>
</evidence>
<organism evidence="13 14">
    <name type="scientific">Carnegiea gigantea</name>
    <dbReference type="NCBI Taxonomy" id="171969"/>
    <lineage>
        <taxon>Eukaryota</taxon>
        <taxon>Viridiplantae</taxon>
        <taxon>Streptophyta</taxon>
        <taxon>Embryophyta</taxon>
        <taxon>Tracheophyta</taxon>
        <taxon>Spermatophyta</taxon>
        <taxon>Magnoliopsida</taxon>
        <taxon>eudicotyledons</taxon>
        <taxon>Gunneridae</taxon>
        <taxon>Pentapetalae</taxon>
        <taxon>Caryophyllales</taxon>
        <taxon>Cactineae</taxon>
        <taxon>Cactaceae</taxon>
        <taxon>Cactoideae</taxon>
        <taxon>Echinocereeae</taxon>
        <taxon>Carnegiea</taxon>
    </lineage>
</organism>
<keyword evidence="5 8" id="KW-0371">Homeobox</keyword>
<keyword evidence="7 8" id="KW-0539">Nucleus</keyword>
<protein>
    <recommendedName>
        <fullName evidence="12">Homeobox domain-containing protein</fullName>
    </recommendedName>
</protein>
<dbReference type="InterPro" id="IPR009057">
    <property type="entry name" value="Homeodomain-like_sf"/>
</dbReference>
<feature type="compositionally biased region" description="Low complexity" evidence="11">
    <location>
        <begin position="70"/>
        <end position="88"/>
    </location>
</feature>
<evidence type="ECO:0000256" key="2">
    <source>
        <dbReference type="ARBA" id="ARBA00006074"/>
    </source>
</evidence>
<evidence type="ECO:0000259" key="12">
    <source>
        <dbReference type="PROSITE" id="PS50071"/>
    </source>
</evidence>
<comment type="similarity">
    <text evidence="2">Belongs to the HD-ZIP homeobox family. Class II subfamily.</text>
</comment>
<dbReference type="SMART" id="SM00340">
    <property type="entry name" value="HALZ"/>
    <property type="match status" value="1"/>
</dbReference>
<dbReference type="Gene3D" id="1.10.10.60">
    <property type="entry name" value="Homeodomain-like"/>
    <property type="match status" value="1"/>
</dbReference>
<dbReference type="Proteomes" id="UP001153076">
    <property type="component" value="Unassembled WGS sequence"/>
</dbReference>
<evidence type="ECO:0000313" key="14">
    <source>
        <dbReference type="Proteomes" id="UP001153076"/>
    </source>
</evidence>
<keyword evidence="4 8" id="KW-0238">DNA-binding</keyword>
<dbReference type="FunFam" id="1.10.10.60:FF:000577">
    <property type="entry name" value="Homeobox-leucine zipper protein 18"/>
    <property type="match status" value="1"/>
</dbReference>
<dbReference type="PANTHER" id="PTHR45714:SF34">
    <property type="entry name" value="HOMEOBOX-LEUCINE ZIPPER PROTEIN HAT9"/>
    <property type="match status" value="1"/>
</dbReference>
<feature type="DNA-binding region" description="Homeobox" evidence="8">
    <location>
        <begin position="112"/>
        <end position="171"/>
    </location>
</feature>
<evidence type="ECO:0000256" key="9">
    <source>
        <dbReference type="RuleBase" id="RU000682"/>
    </source>
</evidence>
<evidence type="ECO:0000256" key="5">
    <source>
        <dbReference type="ARBA" id="ARBA00023155"/>
    </source>
</evidence>
<dbReference type="InterPro" id="IPR050762">
    <property type="entry name" value="HD-ZIP_Homeobox_LZ_Class_II"/>
</dbReference>
<evidence type="ECO:0000256" key="6">
    <source>
        <dbReference type="ARBA" id="ARBA00023163"/>
    </source>
</evidence>
<evidence type="ECO:0000256" key="3">
    <source>
        <dbReference type="ARBA" id="ARBA00023015"/>
    </source>
</evidence>
<evidence type="ECO:0000256" key="10">
    <source>
        <dbReference type="SAM" id="Coils"/>
    </source>
</evidence>
<dbReference type="PANTHER" id="PTHR45714">
    <property type="entry name" value="HOMEOBOX-LEUCINE ZIPPER PROTEIN HAT14"/>
    <property type="match status" value="1"/>
</dbReference>
<dbReference type="PROSITE" id="PS00027">
    <property type="entry name" value="HOMEOBOX_1"/>
    <property type="match status" value="1"/>
</dbReference>
<name>A0A9Q1L3E7_9CARY</name>
<feature type="compositionally biased region" description="Basic and acidic residues" evidence="11">
    <location>
        <begin position="89"/>
        <end position="101"/>
    </location>
</feature>
<dbReference type="GO" id="GO:0043565">
    <property type="term" value="F:sequence-specific DNA binding"/>
    <property type="evidence" value="ECO:0007669"/>
    <property type="project" value="InterPro"/>
</dbReference>
<dbReference type="AlphaFoldDB" id="A0A9Q1L3E7"/>
<dbReference type="GO" id="GO:0005634">
    <property type="term" value="C:nucleus"/>
    <property type="evidence" value="ECO:0007669"/>
    <property type="project" value="UniProtKB-SubCell"/>
</dbReference>
<dbReference type="SMART" id="SM00389">
    <property type="entry name" value="HOX"/>
    <property type="match status" value="1"/>
</dbReference>
<evidence type="ECO:0000256" key="1">
    <source>
        <dbReference type="ARBA" id="ARBA00004123"/>
    </source>
</evidence>
<dbReference type="Pfam" id="PF00046">
    <property type="entry name" value="Homeodomain"/>
    <property type="match status" value="1"/>
</dbReference>
<comment type="caution">
    <text evidence="13">The sequence shown here is derived from an EMBL/GenBank/DDBJ whole genome shotgun (WGS) entry which is preliminary data.</text>
</comment>
<dbReference type="CDD" id="cd00086">
    <property type="entry name" value="homeodomain"/>
    <property type="match status" value="1"/>
</dbReference>
<sequence length="272" mass="29917">MGSNDACSLTGLSLGLRFSSRKLDQNQPKEYNKLEKEKTLLLKYDHVLPSLSLGSALLQCQSRRLGEELTGGQTSSMSPGSSNSNSSTVKKERVGFGGEDRASDEDDQEASCPRKKLRLTKEQSVVLEDSFKQHSTLNPNEKQALARQLNLRPRQVEVWFQNRRARTKLKQTEMDCELLKKCCDSLTEENKRLRRELQELRALKLNSTATATATSTATSTTTVFMQMPAATLSICPACEKINAATVKANPIAGPPNTGRSICSPFARSSAAC</sequence>
<dbReference type="EMBL" id="JAKOGI010000001">
    <property type="protein sequence ID" value="KAJ8453362.1"/>
    <property type="molecule type" value="Genomic_DNA"/>
</dbReference>
<feature type="coiled-coil region" evidence="10">
    <location>
        <begin position="176"/>
        <end position="210"/>
    </location>
</feature>
<dbReference type="InterPro" id="IPR003106">
    <property type="entry name" value="Leu_zip_homeo"/>
</dbReference>
<dbReference type="SUPFAM" id="SSF46689">
    <property type="entry name" value="Homeodomain-like"/>
    <property type="match status" value="1"/>
</dbReference>
<evidence type="ECO:0000256" key="11">
    <source>
        <dbReference type="SAM" id="MobiDB-lite"/>
    </source>
</evidence>
<evidence type="ECO:0000256" key="4">
    <source>
        <dbReference type="ARBA" id="ARBA00023125"/>
    </source>
</evidence>
<dbReference type="GO" id="GO:0000981">
    <property type="term" value="F:DNA-binding transcription factor activity, RNA polymerase II-specific"/>
    <property type="evidence" value="ECO:0007669"/>
    <property type="project" value="InterPro"/>
</dbReference>
<keyword evidence="3" id="KW-0805">Transcription regulation</keyword>
<keyword evidence="6" id="KW-0804">Transcription</keyword>
<dbReference type="InterPro" id="IPR001356">
    <property type="entry name" value="HD"/>
</dbReference>
<evidence type="ECO:0000313" key="13">
    <source>
        <dbReference type="EMBL" id="KAJ8453362.1"/>
    </source>
</evidence>